<proteinExistence type="inferred from homology"/>
<evidence type="ECO:0008006" key="6">
    <source>
        <dbReference type="Google" id="ProtNLM"/>
    </source>
</evidence>
<feature type="compositionally biased region" description="Low complexity" evidence="3">
    <location>
        <begin position="264"/>
        <end position="277"/>
    </location>
</feature>
<dbReference type="Gene3D" id="3.30.70.1880">
    <property type="entry name" value="Protein of unknown function DUF881"/>
    <property type="match status" value="1"/>
</dbReference>
<feature type="compositionally biased region" description="Acidic residues" evidence="3">
    <location>
        <begin position="15"/>
        <end position="26"/>
    </location>
</feature>
<dbReference type="Pfam" id="PF05949">
    <property type="entry name" value="DUF881"/>
    <property type="match status" value="1"/>
</dbReference>
<organism evidence="4 5">
    <name type="scientific">Catenulispora acidiphila (strain DSM 44928 / JCM 14897 / NBRC 102108 / NRRL B-24433 / ID139908)</name>
    <dbReference type="NCBI Taxonomy" id="479433"/>
    <lineage>
        <taxon>Bacteria</taxon>
        <taxon>Bacillati</taxon>
        <taxon>Actinomycetota</taxon>
        <taxon>Actinomycetes</taxon>
        <taxon>Catenulisporales</taxon>
        <taxon>Catenulisporaceae</taxon>
        <taxon>Catenulispora</taxon>
    </lineage>
</organism>
<dbReference type="STRING" id="479433.Caci_3126"/>
<protein>
    <recommendedName>
        <fullName evidence="6">DUF881 domain-containing protein</fullName>
    </recommendedName>
</protein>
<feature type="compositionally biased region" description="Acidic residues" evidence="3">
    <location>
        <begin position="53"/>
        <end position="65"/>
    </location>
</feature>
<accession>C7Q4R6</accession>
<dbReference type="HOGENOM" id="CLU_477101_0_0_11"/>
<dbReference type="GO" id="GO:0005886">
    <property type="term" value="C:plasma membrane"/>
    <property type="evidence" value="ECO:0007669"/>
    <property type="project" value="TreeGrafter"/>
</dbReference>
<feature type="region of interest" description="Disordered" evidence="3">
    <location>
        <begin position="1"/>
        <end position="307"/>
    </location>
</feature>
<dbReference type="InterPro" id="IPR010273">
    <property type="entry name" value="DUF881"/>
</dbReference>
<keyword evidence="2" id="KW-0175">Coiled coil</keyword>
<sequence>MQTRPGNEPERDPQEPETDSEAETGSEAEPTSESADGAEESERDPFTPKVPPSDDDDEAEAEAEAPEPAAADLTETVDIRSLPEEPAADADLAATMDLRSVQQEPASKPDRSHKHRGEKAAESLKPLPAAEEPVAAENNDEPAGEPEQPEKATPDAAKTVNLRDLLPESETPEDKAADSGESEPSREQEQEQEQEQSESAAGDPPSRSTPDESESSSEQDRSEDSEPTAGEPPLRRRTPPEPGEHDPAVRRRTGEGEPPRRRPAPGGQPARRPGAGQDPRRGGYPHPGEAGGPRRRPAPGPRPVGAAAAVVAAPTAAPAASVPAKTPSAPSVSLGRRRLFTALWPPRLSRNQAVVGVLLGVLGAALAIQVHATNTSDEILRGARADDLVNILDEVTSRGQSLDAELRTLETQNATIQDSTDKAQAALAQAQQKAKDLQILAGTVKAKGPGITMTITDPQGQLKSATLLNALEELRAAGAEVVQVDNVRVIVSSSFVDAADGGIALDGHPLTQPYVYKVIGDPNTIGPAMQIPGGVVATVKSSPGANATIAPGQVLVDAVVPPPNPTYAKAG</sequence>
<dbReference type="RefSeq" id="WP_012787328.1">
    <property type="nucleotide sequence ID" value="NC_013131.1"/>
</dbReference>
<feature type="compositionally biased region" description="Low complexity" evidence="3">
    <location>
        <begin position="126"/>
        <end position="137"/>
    </location>
</feature>
<keyword evidence="5" id="KW-1185">Reference proteome</keyword>
<feature type="compositionally biased region" description="Low complexity" evidence="3">
    <location>
        <begin position="197"/>
        <end position="208"/>
    </location>
</feature>
<dbReference type="KEGG" id="cai:Caci_3126"/>
<comment type="similarity">
    <text evidence="1">Belongs to the UPF0749 family.</text>
</comment>
<reference evidence="4 5" key="1">
    <citation type="journal article" date="2009" name="Stand. Genomic Sci.">
        <title>Complete genome sequence of Catenulispora acidiphila type strain (ID 139908).</title>
        <authorList>
            <person name="Copeland A."/>
            <person name="Lapidus A."/>
            <person name="Glavina Del Rio T."/>
            <person name="Nolan M."/>
            <person name="Lucas S."/>
            <person name="Chen F."/>
            <person name="Tice H."/>
            <person name="Cheng J.F."/>
            <person name="Bruce D."/>
            <person name="Goodwin L."/>
            <person name="Pitluck S."/>
            <person name="Mikhailova N."/>
            <person name="Pati A."/>
            <person name="Ivanova N."/>
            <person name="Mavromatis K."/>
            <person name="Chen A."/>
            <person name="Palaniappan K."/>
            <person name="Chain P."/>
            <person name="Land M."/>
            <person name="Hauser L."/>
            <person name="Chang Y.J."/>
            <person name="Jeffries C.D."/>
            <person name="Chertkov O."/>
            <person name="Brettin T."/>
            <person name="Detter J.C."/>
            <person name="Han C."/>
            <person name="Ali Z."/>
            <person name="Tindall B.J."/>
            <person name="Goker M."/>
            <person name="Bristow J."/>
            <person name="Eisen J.A."/>
            <person name="Markowitz V."/>
            <person name="Hugenholtz P."/>
            <person name="Kyrpides N.C."/>
            <person name="Klenk H.P."/>
        </authorList>
    </citation>
    <scope>NUCLEOTIDE SEQUENCE [LARGE SCALE GENOMIC DNA]</scope>
    <source>
        <strain evidence="5">DSM 44928 / JCM 14897 / NBRC 102108 / NRRL B-24433 / ID139908</strain>
    </source>
</reference>
<dbReference type="PANTHER" id="PTHR37313:SF2">
    <property type="entry name" value="UPF0749 PROTEIN YLXX"/>
    <property type="match status" value="1"/>
</dbReference>
<dbReference type="EMBL" id="CP001700">
    <property type="protein sequence ID" value="ACU72035.1"/>
    <property type="molecule type" value="Genomic_DNA"/>
</dbReference>
<dbReference type="AlphaFoldDB" id="C7Q4R6"/>
<evidence type="ECO:0000313" key="4">
    <source>
        <dbReference type="EMBL" id="ACU72035.1"/>
    </source>
</evidence>
<feature type="compositionally biased region" description="Basic and acidic residues" evidence="3">
    <location>
        <begin position="172"/>
        <end position="189"/>
    </location>
</feature>
<dbReference type="InParanoid" id="C7Q4R6"/>
<evidence type="ECO:0000256" key="3">
    <source>
        <dbReference type="SAM" id="MobiDB-lite"/>
    </source>
</evidence>
<dbReference type="OrthoDB" id="3211287at2"/>
<feature type="coiled-coil region" evidence="2">
    <location>
        <begin position="392"/>
        <end position="440"/>
    </location>
</feature>
<dbReference type="PANTHER" id="PTHR37313">
    <property type="entry name" value="UPF0749 PROTEIN RV1825"/>
    <property type="match status" value="1"/>
</dbReference>
<name>C7Q4R6_CATAD</name>
<evidence type="ECO:0000256" key="1">
    <source>
        <dbReference type="ARBA" id="ARBA00009108"/>
    </source>
</evidence>
<evidence type="ECO:0000256" key="2">
    <source>
        <dbReference type="SAM" id="Coils"/>
    </source>
</evidence>
<evidence type="ECO:0000313" key="5">
    <source>
        <dbReference type="Proteomes" id="UP000000851"/>
    </source>
</evidence>
<dbReference type="Proteomes" id="UP000000851">
    <property type="component" value="Chromosome"/>
</dbReference>
<dbReference type="eggNOG" id="COG3879">
    <property type="taxonomic scope" value="Bacteria"/>
</dbReference>
<gene>
    <name evidence="4" type="ordered locus">Caci_3126</name>
</gene>
<feature type="compositionally biased region" description="Basic and acidic residues" evidence="3">
    <location>
        <begin position="238"/>
        <end position="260"/>
    </location>
</feature>